<reference evidence="1 2" key="2">
    <citation type="journal article" date="2022" name="Mol. Ecol. Resour.">
        <title>The genomes of chicory, endive, great burdock and yacon provide insights into Asteraceae paleo-polyploidization history and plant inulin production.</title>
        <authorList>
            <person name="Fan W."/>
            <person name="Wang S."/>
            <person name="Wang H."/>
            <person name="Wang A."/>
            <person name="Jiang F."/>
            <person name="Liu H."/>
            <person name="Zhao H."/>
            <person name="Xu D."/>
            <person name="Zhang Y."/>
        </authorList>
    </citation>
    <scope>NUCLEOTIDE SEQUENCE [LARGE SCALE GENOMIC DNA]</scope>
    <source>
        <strain evidence="2">cv. Yunnan</strain>
        <tissue evidence="1">Leaves</tissue>
    </source>
</reference>
<name>A0ACB9J7M6_9ASTR</name>
<dbReference type="EMBL" id="CM042022">
    <property type="protein sequence ID" value="KAI3816122.1"/>
    <property type="molecule type" value="Genomic_DNA"/>
</dbReference>
<reference evidence="2" key="1">
    <citation type="journal article" date="2022" name="Mol. Ecol. Resour.">
        <title>The genomes of chicory, endive, great burdock and yacon provide insights into Asteraceae palaeo-polyploidization history and plant inulin production.</title>
        <authorList>
            <person name="Fan W."/>
            <person name="Wang S."/>
            <person name="Wang H."/>
            <person name="Wang A."/>
            <person name="Jiang F."/>
            <person name="Liu H."/>
            <person name="Zhao H."/>
            <person name="Xu D."/>
            <person name="Zhang Y."/>
        </authorList>
    </citation>
    <scope>NUCLEOTIDE SEQUENCE [LARGE SCALE GENOMIC DNA]</scope>
    <source>
        <strain evidence="2">cv. Yunnan</strain>
    </source>
</reference>
<accession>A0ACB9J7M6</accession>
<keyword evidence="2" id="KW-1185">Reference proteome</keyword>
<protein>
    <submittedName>
        <fullName evidence="1">Uncharacterized protein</fullName>
    </submittedName>
</protein>
<comment type="caution">
    <text evidence="1">The sequence shown here is derived from an EMBL/GenBank/DDBJ whole genome shotgun (WGS) entry which is preliminary data.</text>
</comment>
<evidence type="ECO:0000313" key="2">
    <source>
        <dbReference type="Proteomes" id="UP001056120"/>
    </source>
</evidence>
<dbReference type="Proteomes" id="UP001056120">
    <property type="component" value="Linkage Group LG05"/>
</dbReference>
<sequence length="341" mass="38367">MEVYFMILLFLSSLISTSVAVDIITANQSIKDGKTIVSHGEMYKLGFFSPGNSKKRYVGIWYKKISRGTVVWVANRDTPVADTSAMLKVSKEGNMLISGGGNTVIWSTGLAVSARNNNTVVQLLDNGNLVMWYKNSTNTRLIWQSFDYPSDTMLPGMKIRKDLVTGLQRSFTSWKSPDDPSPGMYSNIVDTNGYPQIFKWKGEALESRLGPWNGLAFSGFASEIPNPVYTAEFVINEKEIYHKYELIGSVVQRVVLTSDGKTLLLHWIERIQEWIIYGLVSVDSCGRFELFGSYGICSINKHPPCSCIEGFEPKFPEEWKASDWSSGCKRKKPLGLKKFRE</sequence>
<evidence type="ECO:0000313" key="1">
    <source>
        <dbReference type="EMBL" id="KAI3816122.1"/>
    </source>
</evidence>
<gene>
    <name evidence="1" type="ORF">L1987_15812</name>
</gene>
<organism evidence="1 2">
    <name type="scientific">Smallanthus sonchifolius</name>
    <dbReference type="NCBI Taxonomy" id="185202"/>
    <lineage>
        <taxon>Eukaryota</taxon>
        <taxon>Viridiplantae</taxon>
        <taxon>Streptophyta</taxon>
        <taxon>Embryophyta</taxon>
        <taxon>Tracheophyta</taxon>
        <taxon>Spermatophyta</taxon>
        <taxon>Magnoliopsida</taxon>
        <taxon>eudicotyledons</taxon>
        <taxon>Gunneridae</taxon>
        <taxon>Pentapetalae</taxon>
        <taxon>asterids</taxon>
        <taxon>campanulids</taxon>
        <taxon>Asterales</taxon>
        <taxon>Asteraceae</taxon>
        <taxon>Asteroideae</taxon>
        <taxon>Heliantheae alliance</taxon>
        <taxon>Millerieae</taxon>
        <taxon>Smallanthus</taxon>
    </lineage>
</organism>
<proteinExistence type="predicted"/>